<name>A0A845AYC0_9SPHN</name>
<evidence type="ECO:0000259" key="1">
    <source>
        <dbReference type="Pfam" id="PF00561"/>
    </source>
</evidence>
<protein>
    <submittedName>
        <fullName evidence="2">Alpha/beta fold hydrolase</fullName>
    </submittedName>
</protein>
<dbReference type="Pfam" id="PF00561">
    <property type="entry name" value="Abhydrolase_1"/>
    <property type="match status" value="1"/>
</dbReference>
<evidence type="ECO:0000313" key="2">
    <source>
        <dbReference type="EMBL" id="MXP31758.1"/>
    </source>
</evidence>
<dbReference type="PANTHER" id="PTHR43798:SF33">
    <property type="entry name" value="HYDROLASE, PUTATIVE (AFU_ORTHOLOGUE AFUA_2G14860)-RELATED"/>
    <property type="match status" value="1"/>
</dbReference>
<dbReference type="AlphaFoldDB" id="A0A845AYC0"/>
<gene>
    <name evidence="2" type="ORF">GRI94_07970</name>
</gene>
<dbReference type="Gene3D" id="3.40.50.1820">
    <property type="entry name" value="alpha/beta hydrolase"/>
    <property type="match status" value="1"/>
</dbReference>
<feature type="domain" description="AB hydrolase-1" evidence="1">
    <location>
        <begin position="67"/>
        <end position="303"/>
    </location>
</feature>
<dbReference type="PRINTS" id="PR00111">
    <property type="entry name" value="ABHYDROLASE"/>
</dbReference>
<reference evidence="2 3" key="1">
    <citation type="submission" date="2019-12" db="EMBL/GenBank/DDBJ databases">
        <title>Genomic-based taxomic classification of the family Erythrobacteraceae.</title>
        <authorList>
            <person name="Xu L."/>
        </authorList>
    </citation>
    <scope>NUCLEOTIDE SEQUENCE [LARGE SCALE GENOMIC DNA]</scope>
    <source>
        <strain evidence="2 3">JCM 16677</strain>
    </source>
</reference>
<dbReference type="InterPro" id="IPR000073">
    <property type="entry name" value="AB_hydrolase_1"/>
</dbReference>
<sequence>MKTFGKIVAVLIALLVIAFVIFRTPDTDKAEMRAKYGGEPSQFVTLANGQEVHLRDEGPLDGNADAPAIILLHGSNADLHTWQPWVEALRQDYRVIRYDQIGHGLTGPANDNDYAGERFVETVGLVADHLGLETFVLGGNSMGGRISLGYALEHADRLEGLVLVDASGAPIKREGGGNIAFTIAQIPGVGAVMSQMLPRSLVERSLAQSVSNQDIVTDAAVDRYWEMARYPGNRAATRARFSQARKPFDVARIEALQVPTLVMWGEEDSLVPYEAAGWFMDHLPNATLANYPGIGHIPMEEAPEQSVGDLRAWLEQTLASDAQDAEDREAA</sequence>
<evidence type="ECO:0000313" key="3">
    <source>
        <dbReference type="Proteomes" id="UP000446786"/>
    </source>
</evidence>
<dbReference type="InterPro" id="IPR029058">
    <property type="entry name" value="AB_hydrolase_fold"/>
</dbReference>
<comment type="caution">
    <text evidence="2">The sequence shown here is derived from an EMBL/GenBank/DDBJ whole genome shotgun (WGS) entry which is preliminary data.</text>
</comment>
<dbReference type="PANTHER" id="PTHR43798">
    <property type="entry name" value="MONOACYLGLYCEROL LIPASE"/>
    <property type="match status" value="1"/>
</dbReference>
<dbReference type="RefSeq" id="WP_160779169.1">
    <property type="nucleotide sequence ID" value="NZ_BAAAZF010000001.1"/>
</dbReference>
<keyword evidence="2" id="KW-0378">Hydrolase</keyword>
<organism evidence="2 3">
    <name type="scientific">Parerythrobacter jejuensis</name>
    <dbReference type="NCBI Taxonomy" id="795812"/>
    <lineage>
        <taxon>Bacteria</taxon>
        <taxon>Pseudomonadati</taxon>
        <taxon>Pseudomonadota</taxon>
        <taxon>Alphaproteobacteria</taxon>
        <taxon>Sphingomonadales</taxon>
        <taxon>Erythrobacteraceae</taxon>
        <taxon>Parerythrobacter</taxon>
    </lineage>
</organism>
<dbReference type="GO" id="GO:0016787">
    <property type="term" value="F:hydrolase activity"/>
    <property type="evidence" value="ECO:0007669"/>
    <property type="project" value="UniProtKB-KW"/>
</dbReference>
<dbReference type="SUPFAM" id="SSF53474">
    <property type="entry name" value="alpha/beta-Hydrolases"/>
    <property type="match status" value="1"/>
</dbReference>
<keyword evidence="3" id="KW-1185">Reference proteome</keyword>
<accession>A0A845AYC0</accession>
<proteinExistence type="predicted"/>
<dbReference type="Proteomes" id="UP000446786">
    <property type="component" value="Unassembled WGS sequence"/>
</dbReference>
<dbReference type="EMBL" id="WTYE01000001">
    <property type="protein sequence ID" value="MXP31758.1"/>
    <property type="molecule type" value="Genomic_DNA"/>
</dbReference>
<dbReference type="GO" id="GO:0016020">
    <property type="term" value="C:membrane"/>
    <property type="evidence" value="ECO:0007669"/>
    <property type="project" value="TreeGrafter"/>
</dbReference>
<dbReference type="InterPro" id="IPR050266">
    <property type="entry name" value="AB_hydrolase_sf"/>
</dbReference>
<dbReference type="OrthoDB" id="8680283at2"/>